<dbReference type="PROSITE" id="PS00437">
    <property type="entry name" value="CATALASE_1"/>
    <property type="match status" value="1"/>
</dbReference>
<evidence type="ECO:0000256" key="10">
    <source>
        <dbReference type="ARBA" id="ARBA00023324"/>
    </source>
</evidence>
<dbReference type="InterPro" id="IPR020835">
    <property type="entry name" value="Catalase_sf"/>
</dbReference>
<dbReference type="Proteomes" id="UP000694546">
    <property type="component" value="Chromosome 9"/>
</dbReference>
<dbReference type="SUPFAM" id="SSF56634">
    <property type="entry name" value="Heme-dependent catalase-like"/>
    <property type="match status" value="1"/>
</dbReference>
<accession>A0A8C5D6M8</accession>
<sequence>KEKDLKINFIHLRWVSKQKMGCVSEVSSLSIQTDQGIKNLTVEEADRLAASNPDYAIGDLFNANGNFPSWSFFIQVMTFEQAEKFRFNPFDLTKVWSHKEYPLIPVGKLVLNRNPTNYFAVVEQLAFDPSNMPPGVEASPDKMLQGRLFSYPDTHRHRLGANYLQIPVNCPYKTRVSNYQRDGPMCMSDNQGGAPNYFPNSFSNPDCQPCFLESKFKVSPDVTRYNSANDDNYTQAGTFYSEVLSEEERRRLCQNLAGALKGAQVFIQERMVQHLMAIHPDYGKQVQSLLTKHNAEAQKNSNVYVYTRPTAINASAKM</sequence>
<dbReference type="OMA" id="WNISPAY"/>
<evidence type="ECO:0000256" key="4">
    <source>
        <dbReference type="ARBA" id="ARBA00014132"/>
    </source>
</evidence>
<keyword evidence="13" id="KW-1185">Reference proteome</keyword>
<keyword evidence="5" id="KW-0575">Peroxidase</keyword>
<dbReference type="GO" id="GO:0046872">
    <property type="term" value="F:metal ion binding"/>
    <property type="evidence" value="ECO:0007669"/>
    <property type="project" value="UniProtKB-KW"/>
</dbReference>
<evidence type="ECO:0000256" key="1">
    <source>
        <dbReference type="ARBA" id="ARBA00001937"/>
    </source>
</evidence>
<keyword evidence="9" id="KW-0408">Iron</keyword>
<dbReference type="PANTHER" id="PTHR11465">
    <property type="entry name" value="CATALASE"/>
    <property type="match status" value="1"/>
</dbReference>
<evidence type="ECO:0000313" key="13">
    <source>
        <dbReference type="Proteomes" id="UP000694546"/>
    </source>
</evidence>
<reference evidence="12" key="1">
    <citation type="submission" date="2025-08" db="UniProtKB">
        <authorList>
            <consortium name="Ensembl"/>
        </authorList>
    </citation>
    <scope>IDENTIFICATION</scope>
</reference>
<evidence type="ECO:0000256" key="6">
    <source>
        <dbReference type="ARBA" id="ARBA00022617"/>
    </source>
</evidence>
<dbReference type="GO" id="GO:0005739">
    <property type="term" value="C:mitochondrion"/>
    <property type="evidence" value="ECO:0007669"/>
    <property type="project" value="TreeGrafter"/>
</dbReference>
<proteinExistence type="inferred from homology"/>
<dbReference type="GO" id="GO:0042542">
    <property type="term" value="P:response to hydrogen peroxide"/>
    <property type="evidence" value="ECO:0007669"/>
    <property type="project" value="TreeGrafter"/>
</dbReference>
<dbReference type="PROSITE" id="PS51402">
    <property type="entry name" value="CATALASE_3"/>
    <property type="match status" value="1"/>
</dbReference>
<keyword evidence="10" id="KW-0376">Hydrogen peroxide</keyword>
<evidence type="ECO:0000259" key="11">
    <source>
        <dbReference type="SMART" id="SM01060"/>
    </source>
</evidence>
<protein>
    <recommendedName>
        <fullName evidence="4">Catalase</fullName>
    </recommendedName>
</protein>
<organism evidence="12 13">
    <name type="scientific">Gadus morhua</name>
    <name type="common">Atlantic cod</name>
    <dbReference type="NCBI Taxonomy" id="8049"/>
    <lineage>
        <taxon>Eukaryota</taxon>
        <taxon>Metazoa</taxon>
        <taxon>Chordata</taxon>
        <taxon>Craniata</taxon>
        <taxon>Vertebrata</taxon>
        <taxon>Euteleostomi</taxon>
        <taxon>Actinopterygii</taxon>
        <taxon>Neopterygii</taxon>
        <taxon>Teleostei</taxon>
        <taxon>Neoteleostei</taxon>
        <taxon>Acanthomorphata</taxon>
        <taxon>Zeiogadaria</taxon>
        <taxon>Gadariae</taxon>
        <taxon>Gadiformes</taxon>
        <taxon>Gadoidei</taxon>
        <taxon>Gadidae</taxon>
        <taxon>Gadus</taxon>
    </lineage>
</organism>
<dbReference type="GO" id="GO:0042744">
    <property type="term" value="P:hydrogen peroxide catabolic process"/>
    <property type="evidence" value="ECO:0007669"/>
    <property type="project" value="UniProtKB-KW"/>
</dbReference>
<dbReference type="Ensembl" id="ENSGMOT00000070616.1">
    <property type="protein sequence ID" value="ENSGMOP00000068280.1"/>
    <property type="gene ID" value="ENSGMOG00000036210.1"/>
</dbReference>
<dbReference type="Pfam" id="PF06628">
    <property type="entry name" value="Catalase-rel"/>
    <property type="match status" value="1"/>
</dbReference>
<dbReference type="InterPro" id="IPR010582">
    <property type="entry name" value="Catalase_immune_responsive"/>
</dbReference>
<dbReference type="GO" id="GO:0005782">
    <property type="term" value="C:peroxisomal matrix"/>
    <property type="evidence" value="ECO:0007669"/>
    <property type="project" value="UniProtKB-SubCell"/>
</dbReference>
<dbReference type="InterPro" id="IPR011614">
    <property type="entry name" value="Catalase_core"/>
</dbReference>
<dbReference type="InterPro" id="IPR002226">
    <property type="entry name" value="Catalase_haem_BS"/>
</dbReference>
<dbReference type="Gene3D" id="2.40.180.10">
    <property type="entry name" value="Catalase core domain"/>
    <property type="match status" value="1"/>
</dbReference>
<reference evidence="12" key="2">
    <citation type="submission" date="2025-09" db="UniProtKB">
        <authorList>
            <consortium name="Ensembl"/>
        </authorList>
    </citation>
    <scope>IDENTIFICATION</scope>
</reference>
<dbReference type="PRINTS" id="PR00067">
    <property type="entry name" value="CATALASE"/>
</dbReference>
<dbReference type="PANTHER" id="PTHR11465:SF9">
    <property type="entry name" value="CATALASE"/>
    <property type="match status" value="1"/>
</dbReference>
<dbReference type="InterPro" id="IPR018028">
    <property type="entry name" value="Catalase"/>
</dbReference>
<evidence type="ECO:0000256" key="2">
    <source>
        <dbReference type="ARBA" id="ARBA00004253"/>
    </source>
</evidence>
<comment type="subcellular location">
    <subcellularLocation>
        <location evidence="2">Peroxisome matrix</location>
    </subcellularLocation>
</comment>
<dbReference type="FunFam" id="2.40.180.10:FF:000028">
    <property type="entry name" value="Catalase"/>
    <property type="match status" value="1"/>
</dbReference>
<dbReference type="GeneTree" id="ENSGT00390000018100"/>
<dbReference type="GO" id="GO:0004096">
    <property type="term" value="F:catalase activity"/>
    <property type="evidence" value="ECO:0007669"/>
    <property type="project" value="UniProtKB-EC"/>
</dbReference>
<keyword evidence="7" id="KW-0479">Metal-binding</keyword>
<feature type="domain" description="Catalase core" evidence="11">
    <location>
        <begin position="1"/>
        <end position="206"/>
    </location>
</feature>
<comment type="similarity">
    <text evidence="3">Belongs to the catalase family.</text>
</comment>
<evidence type="ECO:0000256" key="5">
    <source>
        <dbReference type="ARBA" id="ARBA00022559"/>
    </source>
</evidence>
<evidence type="ECO:0000256" key="7">
    <source>
        <dbReference type="ARBA" id="ARBA00022723"/>
    </source>
</evidence>
<dbReference type="Pfam" id="PF00199">
    <property type="entry name" value="Catalase"/>
    <property type="match status" value="1"/>
</dbReference>
<comment type="cofactor">
    <cofactor evidence="1">
        <name>NADP(+)</name>
        <dbReference type="ChEBI" id="CHEBI:58349"/>
    </cofactor>
</comment>
<keyword evidence="6" id="KW-0349">Heme</keyword>
<dbReference type="GO" id="GO:0020037">
    <property type="term" value="F:heme binding"/>
    <property type="evidence" value="ECO:0007669"/>
    <property type="project" value="InterPro"/>
</dbReference>
<dbReference type="AlphaFoldDB" id="A0A8C5D6M8"/>
<evidence type="ECO:0000256" key="8">
    <source>
        <dbReference type="ARBA" id="ARBA00023002"/>
    </source>
</evidence>
<evidence type="ECO:0000256" key="3">
    <source>
        <dbReference type="ARBA" id="ARBA00005329"/>
    </source>
</evidence>
<dbReference type="SMART" id="SM01060">
    <property type="entry name" value="Catalase"/>
    <property type="match status" value="1"/>
</dbReference>
<name>A0A8C5D6M8_GADMO</name>
<keyword evidence="8" id="KW-0560">Oxidoreductase</keyword>
<evidence type="ECO:0000256" key="9">
    <source>
        <dbReference type="ARBA" id="ARBA00023004"/>
    </source>
</evidence>
<evidence type="ECO:0000313" key="12">
    <source>
        <dbReference type="Ensembl" id="ENSGMOP00000068280.1"/>
    </source>
</evidence>